<dbReference type="InterPro" id="IPR043129">
    <property type="entry name" value="ATPase_NBD"/>
</dbReference>
<proteinExistence type="predicted"/>
<organism evidence="4 5">
    <name type="scientific">Collibacillus ludicampi</name>
    <dbReference type="NCBI Taxonomy" id="2771369"/>
    <lineage>
        <taxon>Bacteria</taxon>
        <taxon>Bacillati</taxon>
        <taxon>Bacillota</taxon>
        <taxon>Bacilli</taxon>
        <taxon>Bacillales</taxon>
        <taxon>Alicyclobacillaceae</taxon>
        <taxon>Collibacillus</taxon>
    </lineage>
</organism>
<dbReference type="Pfam" id="PF17989">
    <property type="entry name" value="ALP_N"/>
    <property type="match status" value="1"/>
</dbReference>
<keyword evidence="5" id="KW-1185">Reference proteome</keyword>
<dbReference type="Pfam" id="PF21522">
    <property type="entry name" value="MreB-like_C"/>
    <property type="match status" value="1"/>
</dbReference>
<feature type="domain" description="Actin-like protein N-terminal" evidence="2">
    <location>
        <begin position="9"/>
        <end position="181"/>
    </location>
</feature>
<dbReference type="CDD" id="cd24025">
    <property type="entry name" value="ASKHA_NBD_ParM_pCBH-like"/>
    <property type="match status" value="1"/>
</dbReference>
<dbReference type="AlphaFoldDB" id="A0AAV4LEC1"/>
<evidence type="ECO:0000313" key="4">
    <source>
        <dbReference type="EMBL" id="GIM45792.1"/>
    </source>
</evidence>
<dbReference type="Gene3D" id="3.30.420.40">
    <property type="match status" value="2"/>
</dbReference>
<dbReference type="EMBL" id="BOQE01000001">
    <property type="protein sequence ID" value="GIM45792.1"/>
    <property type="molecule type" value="Genomic_DNA"/>
</dbReference>
<gene>
    <name evidence="4" type="ORF">DNHGIG_13410</name>
</gene>
<evidence type="ECO:0000256" key="1">
    <source>
        <dbReference type="SAM" id="Coils"/>
    </source>
</evidence>
<evidence type="ECO:0008006" key="6">
    <source>
        <dbReference type="Google" id="ProtNLM"/>
    </source>
</evidence>
<dbReference type="SUPFAM" id="SSF53067">
    <property type="entry name" value="Actin-like ATPase domain"/>
    <property type="match status" value="2"/>
</dbReference>
<reference evidence="4" key="1">
    <citation type="journal article" date="2023" name="Int. J. Syst. Evol. Microbiol.">
        <title>Collibacillus ludicampi gen. nov., sp. nov., a new soil bacterium of the family Alicyclobacillaceae.</title>
        <authorList>
            <person name="Jojima T."/>
            <person name="Ioku Y."/>
            <person name="Fukuta Y."/>
            <person name="Shirasaka N."/>
            <person name="Matsumura Y."/>
            <person name="Mori M."/>
        </authorList>
    </citation>
    <scope>NUCLEOTIDE SEQUENCE</scope>
    <source>
        <strain evidence="4">TP075</strain>
    </source>
</reference>
<protein>
    <recommendedName>
        <fullName evidence="6">Actin-like protein N-terminal domain-containing protein</fullName>
    </recommendedName>
</protein>
<dbReference type="RefSeq" id="WP_282198965.1">
    <property type="nucleotide sequence ID" value="NZ_BOQE01000001.1"/>
</dbReference>
<dbReference type="InterPro" id="IPR040607">
    <property type="entry name" value="ALP_N"/>
</dbReference>
<accession>A0AAV4LEC1</accession>
<sequence length="366" mass="39819">MAKRPIYVGLDAGYGYTKVSSSVKKPQAFPSVAEKAPKDTLKGMQSLFSKIKTANVDVLDSLHVSISENALPSVEWVVGSKALRSGLSRVDYVLTENKVDDPKFRALLATALAIATPDVSGEYEVNLCTGLAVSYFAEQQGPLTESLQNRVFEVAYHEGPYKGVEKRIRIKNVLVAPQGLGVVLGMLLEQGKSMDDVENGLVAILDIGMKTTDYAVFEGYEPVPAMSDGITDLGMNRITQAIRNTNRKLTNAQADELAWTGKTTGMRADEELMSELESLKQDLATAIANEVFVQAWNENLSQFDKVYITGGGGEVLFPYLKAYGPNIELTNKKVHARFGNSQGFLNIARYIFGEEADEAAAGKTEA</sequence>
<name>A0AAV4LEC1_9BACL</name>
<comment type="caution">
    <text evidence="4">The sequence shown here is derived from an EMBL/GenBank/DDBJ whole genome shotgun (WGS) entry which is preliminary data.</text>
</comment>
<dbReference type="Proteomes" id="UP001057291">
    <property type="component" value="Unassembled WGS sequence"/>
</dbReference>
<evidence type="ECO:0000259" key="3">
    <source>
        <dbReference type="Pfam" id="PF21522"/>
    </source>
</evidence>
<evidence type="ECO:0000313" key="5">
    <source>
        <dbReference type="Proteomes" id="UP001057291"/>
    </source>
</evidence>
<feature type="coiled-coil region" evidence="1">
    <location>
        <begin position="235"/>
        <end position="289"/>
    </location>
</feature>
<evidence type="ECO:0000259" key="2">
    <source>
        <dbReference type="Pfam" id="PF17989"/>
    </source>
</evidence>
<dbReference type="InterPro" id="IPR049067">
    <property type="entry name" value="MreB-like_C"/>
</dbReference>
<keyword evidence="1" id="KW-0175">Coiled coil</keyword>
<feature type="domain" description="Actin homologue MreB-like C-terminal" evidence="3">
    <location>
        <begin position="204"/>
        <end position="321"/>
    </location>
</feature>